<evidence type="ECO:0000313" key="2">
    <source>
        <dbReference type="Proteomes" id="UP000280368"/>
    </source>
</evidence>
<dbReference type="InterPro" id="IPR024992">
    <property type="entry name" value="DUF3891"/>
</dbReference>
<dbReference type="AlphaFoldDB" id="A0A3L9ZJJ4"/>
<dbReference type="RefSeq" id="WP_121926283.1">
    <property type="nucleotide sequence ID" value="NZ_CBCSGA010000013.1"/>
</dbReference>
<dbReference type="Proteomes" id="UP000280368">
    <property type="component" value="Unassembled WGS sequence"/>
</dbReference>
<dbReference type="Pfam" id="PF13030">
    <property type="entry name" value="DUF3891"/>
    <property type="match status" value="1"/>
</dbReference>
<sequence>MIVASHNKGWKIITQRSHGLLAAMIAYQYDIKLPNDVIVPTLIAIAEHDDGVAETLENKNLTDAGAPRNFLVSDNSSKTELKQYLNVMELATSKCQLNALLTSMHLNFIFGGINEENDSKLNSFLKEQETNRKQILKHLNIDKKYSERLYRLVEWCDAFSLLICLDKIQPEGRKMEVSESPDGDINQVFYKDEKIISLEPWVFKENSFTVFYEYKIVEQLKFASVEEFNKICSEAPVQREEFIFSK</sequence>
<comment type="caution">
    <text evidence="1">The sequence shown here is derived from an EMBL/GenBank/DDBJ whole genome shotgun (WGS) entry which is preliminary data.</text>
</comment>
<protein>
    <submittedName>
        <fullName evidence="1">Uncharacterized protein DUF3891</fullName>
    </submittedName>
</protein>
<proteinExistence type="predicted"/>
<accession>A0A3L9ZJJ4</accession>
<keyword evidence="2" id="KW-1185">Reference proteome</keyword>
<gene>
    <name evidence="1" type="ORF">BC961_2717</name>
</gene>
<name>A0A3L9ZJJ4_9FLAO</name>
<reference evidence="1 2" key="1">
    <citation type="submission" date="2018-10" db="EMBL/GenBank/DDBJ databases">
        <title>Genomic Encyclopedia of Archaeal and Bacterial Type Strains, Phase II (KMG-II): from individual species to whole genera.</title>
        <authorList>
            <person name="Goeker M."/>
        </authorList>
    </citation>
    <scope>NUCLEOTIDE SEQUENCE [LARGE SCALE GENOMIC DNA]</scope>
    <source>
        <strain evidence="1 2">DSM 19727</strain>
    </source>
</reference>
<organism evidence="1 2">
    <name type="scientific">Flavobacterium weaverense</name>
    <dbReference type="NCBI Taxonomy" id="271156"/>
    <lineage>
        <taxon>Bacteria</taxon>
        <taxon>Pseudomonadati</taxon>
        <taxon>Bacteroidota</taxon>
        <taxon>Flavobacteriia</taxon>
        <taxon>Flavobacteriales</taxon>
        <taxon>Flavobacteriaceae</taxon>
        <taxon>Flavobacterium</taxon>
    </lineage>
</organism>
<dbReference type="EMBL" id="REFH01000011">
    <property type="protein sequence ID" value="RMA73111.1"/>
    <property type="molecule type" value="Genomic_DNA"/>
</dbReference>
<dbReference type="OrthoDB" id="872894at2"/>
<evidence type="ECO:0000313" key="1">
    <source>
        <dbReference type="EMBL" id="RMA73111.1"/>
    </source>
</evidence>